<sequence length="179" mass="20265">MPHSTAWENYDASRELAAGDPPNSRCAVLGSPLYSTSTDFHTYESQVAMLYNEKPHIEFVKKSGMMTTIKKYLPSKRMLRPMWKKIKPLKFRLKKKKPKKRQVLDADEFNDETAVVPARHVSTPLAIPLFSKSCLRSRMSQDFNHLMAASKTSLSSKKSSIKSVFDTSSNIHTNATTPN</sequence>
<dbReference type="Proteomes" id="UP000253472">
    <property type="component" value="Unassembled WGS sequence"/>
</dbReference>
<evidence type="ECO:0000313" key="2">
    <source>
        <dbReference type="Proteomes" id="UP000253472"/>
    </source>
</evidence>
<name>A0A367XL59_9ASCO</name>
<proteinExistence type="predicted"/>
<reference evidence="1 2" key="1">
    <citation type="submission" date="2018-06" db="EMBL/GenBank/DDBJ databases">
        <title>Whole genome sequencing of Candida tropicalis (genome annotated by CSBL at Korea University).</title>
        <authorList>
            <person name="Ahn J."/>
        </authorList>
    </citation>
    <scope>NUCLEOTIDE SEQUENCE [LARGE SCALE GENOMIC DNA]</scope>
    <source>
        <strain evidence="1 2">ATCC 20962</strain>
    </source>
</reference>
<keyword evidence="2" id="KW-1185">Reference proteome</keyword>
<protein>
    <submittedName>
        <fullName evidence="1">Uncharacterized protein</fullName>
    </submittedName>
</protein>
<dbReference type="AlphaFoldDB" id="A0A367XL59"/>
<gene>
    <name evidence="1" type="ORF">Cantr_04355</name>
</gene>
<organism evidence="1 2">
    <name type="scientific">Candida viswanathii</name>
    <dbReference type="NCBI Taxonomy" id="5486"/>
    <lineage>
        <taxon>Eukaryota</taxon>
        <taxon>Fungi</taxon>
        <taxon>Dikarya</taxon>
        <taxon>Ascomycota</taxon>
        <taxon>Saccharomycotina</taxon>
        <taxon>Pichiomycetes</taxon>
        <taxon>Debaryomycetaceae</taxon>
        <taxon>Candida/Lodderomyces clade</taxon>
        <taxon>Candida</taxon>
    </lineage>
</organism>
<dbReference type="OrthoDB" id="4027871at2759"/>
<evidence type="ECO:0000313" key="1">
    <source>
        <dbReference type="EMBL" id="RCK54386.1"/>
    </source>
</evidence>
<accession>A0A367XL59</accession>
<comment type="caution">
    <text evidence="1">The sequence shown here is derived from an EMBL/GenBank/DDBJ whole genome shotgun (WGS) entry which is preliminary data.</text>
</comment>
<dbReference type="EMBL" id="QLNQ01000030">
    <property type="protein sequence ID" value="RCK54386.1"/>
    <property type="molecule type" value="Genomic_DNA"/>
</dbReference>